<keyword evidence="2" id="KW-0812">Transmembrane</keyword>
<keyword evidence="2" id="KW-0472">Membrane</keyword>
<feature type="non-terminal residue" evidence="3">
    <location>
        <position position="1"/>
    </location>
</feature>
<keyword evidence="2" id="KW-1133">Transmembrane helix</keyword>
<dbReference type="EMBL" id="RWIC01000172">
    <property type="protein sequence ID" value="TKC48186.1"/>
    <property type="molecule type" value="Genomic_DNA"/>
</dbReference>
<evidence type="ECO:0008006" key="5">
    <source>
        <dbReference type="Google" id="ProtNLM"/>
    </source>
</evidence>
<evidence type="ECO:0000313" key="3">
    <source>
        <dbReference type="EMBL" id="TKC48186.1"/>
    </source>
</evidence>
<comment type="caution">
    <text evidence="3">The sequence shown here is derived from an EMBL/GenBank/DDBJ whole genome shotgun (WGS) entry which is preliminary data.</text>
</comment>
<sequence>GLGPGSRDTAHSSGRKRPAQPRGNAPEGEWAGTRARLKDGRRRPAATAPEGLRLPPVPADHRRLLTMKPVSRRTLDRIYSALLLAVVLLSWGYVIYASTVAARRQLRKKYPKSSG</sequence>
<proteinExistence type="predicted"/>
<accession>A0A4U1FGZ9</accession>
<protein>
    <recommendedName>
        <fullName evidence="5">Small integral membrane protein 27</fullName>
    </recommendedName>
</protein>
<organism evidence="3 4">
    <name type="scientific">Monodon monoceros</name>
    <name type="common">Narwhal</name>
    <name type="synonym">Ceratodon monodon</name>
    <dbReference type="NCBI Taxonomy" id="40151"/>
    <lineage>
        <taxon>Eukaryota</taxon>
        <taxon>Metazoa</taxon>
        <taxon>Chordata</taxon>
        <taxon>Craniata</taxon>
        <taxon>Vertebrata</taxon>
        <taxon>Euteleostomi</taxon>
        <taxon>Mammalia</taxon>
        <taxon>Eutheria</taxon>
        <taxon>Laurasiatheria</taxon>
        <taxon>Artiodactyla</taxon>
        <taxon>Whippomorpha</taxon>
        <taxon>Cetacea</taxon>
        <taxon>Odontoceti</taxon>
        <taxon>Monodontidae</taxon>
        <taxon>Monodon</taxon>
    </lineage>
</organism>
<evidence type="ECO:0000256" key="2">
    <source>
        <dbReference type="SAM" id="Phobius"/>
    </source>
</evidence>
<gene>
    <name evidence="3" type="ORF">EI555_016672</name>
</gene>
<evidence type="ECO:0000313" key="4">
    <source>
        <dbReference type="Proteomes" id="UP000308365"/>
    </source>
</evidence>
<dbReference type="Proteomes" id="UP000308365">
    <property type="component" value="Unassembled WGS sequence"/>
</dbReference>
<feature type="region of interest" description="Disordered" evidence="1">
    <location>
        <begin position="1"/>
        <end position="57"/>
    </location>
</feature>
<evidence type="ECO:0000256" key="1">
    <source>
        <dbReference type="SAM" id="MobiDB-lite"/>
    </source>
</evidence>
<dbReference type="AlphaFoldDB" id="A0A4U1FGZ9"/>
<feature type="transmembrane region" description="Helical" evidence="2">
    <location>
        <begin position="78"/>
        <end position="102"/>
    </location>
</feature>
<reference evidence="4" key="1">
    <citation type="journal article" date="2019" name="IScience">
        <title>Narwhal Genome Reveals Long-Term Low Genetic Diversity despite Current Large Abundance Size.</title>
        <authorList>
            <person name="Westbury M.V."/>
            <person name="Petersen B."/>
            <person name="Garde E."/>
            <person name="Heide-Jorgensen M.P."/>
            <person name="Lorenzen E.D."/>
        </authorList>
    </citation>
    <scope>NUCLEOTIDE SEQUENCE [LARGE SCALE GENOMIC DNA]</scope>
</reference>
<name>A0A4U1FGZ9_MONMO</name>